<dbReference type="Proteomes" id="UP000521748">
    <property type="component" value="Unassembled WGS sequence"/>
</dbReference>
<name>A0A7Y9S6V0_9MICC</name>
<dbReference type="RefSeq" id="WP_179388523.1">
    <property type="nucleotide sequence ID" value="NZ_JACBYQ010000001.1"/>
</dbReference>
<evidence type="ECO:0000256" key="1">
    <source>
        <dbReference type="SAM" id="Phobius"/>
    </source>
</evidence>
<evidence type="ECO:0000313" key="2">
    <source>
        <dbReference type="EMBL" id="NYE94806.1"/>
    </source>
</evidence>
<keyword evidence="1" id="KW-0812">Transmembrane</keyword>
<gene>
    <name evidence="2" type="ORF">FHU41_001027</name>
</gene>
<feature type="transmembrane region" description="Helical" evidence="1">
    <location>
        <begin position="35"/>
        <end position="53"/>
    </location>
</feature>
<feature type="transmembrane region" description="Helical" evidence="1">
    <location>
        <begin position="59"/>
        <end position="79"/>
    </location>
</feature>
<evidence type="ECO:0000313" key="3">
    <source>
        <dbReference type="Proteomes" id="UP000521748"/>
    </source>
</evidence>
<proteinExistence type="predicted"/>
<sequence length="99" mass="10521">MAKKSRTPEATLISAAAGGTDAPAGTNTYNAGMTVFSYIIGGIVVWSLIGWGLDTLFKTHWIVLVGALSGLAGGLYLSFAPRFRSQQVKEDVAREDDRS</sequence>
<dbReference type="AlphaFoldDB" id="A0A7Y9S6V0"/>
<keyword evidence="1" id="KW-0472">Membrane</keyword>
<keyword evidence="1" id="KW-1133">Transmembrane helix</keyword>
<comment type="caution">
    <text evidence="2">The sequence shown here is derived from an EMBL/GenBank/DDBJ whole genome shotgun (WGS) entry which is preliminary data.</text>
</comment>
<dbReference type="EMBL" id="JACBYQ010000001">
    <property type="protein sequence ID" value="NYE94806.1"/>
    <property type="molecule type" value="Genomic_DNA"/>
</dbReference>
<protein>
    <submittedName>
        <fullName evidence="2">F0F1-type ATP synthase assembly protein I</fullName>
    </submittedName>
</protein>
<reference evidence="2 3" key="1">
    <citation type="submission" date="2020-07" db="EMBL/GenBank/DDBJ databases">
        <title>Sequencing the genomes of 1000 actinobacteria strains.</title>
        <authorList>
            <person name="Klenk H.-P."/>
        </authorList>
    </citation>
    <scope>NUCLEOTIDE SEQUENCE [LARGE SCALE GENOMIC DNA]</scope>
    <source>
        <strain evidence="2 3">DSM 102047</strain>
    </source>
</reference>
<organism evidence="2 3">
    <name type="scientific">Psychromicrobium silvestre</name>
    <dbReference type="NCBI Taxonomy" id="1645614"/>
    <lineage>
        <taxon>Bacteria</taxon>
        <taxon>Bacillati</taxon>
        <taxon>Actinomycetota</taxon>
        <taxon>Actinomycetes</taxon>
        <taxon>Micrococcales</taxon>
        <taxon>Micrococcaceae</taxon>
        <taxon>Psychromicrobium</taxon>
    </lineage>
</organism>
<keyword evidence="3" id="KW-1185">Reference proteome</keyword>
<accession>A0A7Y9S6V0</accession>